<gene>
    <name evidence="1" type="ORF">PLAM_0519</name>
</gene>
<evidence type="ECO:0008006" key="2">
    <source>
        <dbReference type="Google" id="ProtNLM"/>
    </source>
</evidence>
<proteinExistence type="predicted"/>
<organism evidence="1">
    <name type="scientific">Planktothrix agardhii</name>
    <name type="common">Oscillatoria agardhii</name>
    <dbReference type="NCBI Taxonomy" id="1160"/>
    <lineage>
        <taxon>Bacteria</taxon>
        <taxon>Bacillati</taxon>
        <taxon>Cyanobacteriota</taxon>
        <taxon>Cyanophyceae</taxon>
        <taxon>Oscillatoriophycideae</taxon>
        <taxon>Oscillatoriales</taxon>
        <taxon>Microcoleaceae</taxon>
        <taxon>Planktothrix</taxon>
    </lineage>
</organism>
<dbReference type="RefSeq" id="WP_254034822.1">
    <property type="nucleotide sequence ID" value="NZ_LR882950.1"/>
</dbReference>
<name>A0A1J1JAJ4_PLAAG</name>
<dbReference type="Pfam" id="PF11199">
    <property type="entry name" value="DUF2891"/>
    <property type="match status" value="1"/>
</dbReference>
<dbReference type="InterPro" id="IPR021365">
    <property type="entry name" value="DUF2891"/>
</dbReference>
<accession>A0A1J1JAJ4</accession>
<sequence length="347" mass="40420">MNLESEIFPVNLANRFAQFGLQCVIQEYPHVQYYWLESSQDLIPHRQLNPAFYGCLDWHSAVHNHWMLTRLIKYFPDGDFVSSARDILTKNITPEHIKIEAKFLQSQPRFECPYGLAWFLQLIAELTEWEDEQAKILLEYLQPLKTVIINNIHKWLLTLSYPNRTGLHNQTAFALGLIWDWATLTQHQQLLEEVAHKIQKFYYHDYNYSLHCEPLGDDFLSPCLAEADLMRRILPHFEFGEWLTIFLPHLPQKLETDWFSPIIINNPEDYGQSHFDGLNLSRAWMLEGIISGLLPTDNRIPALKTVANLHYQVGLNPVSGNFYGGSHWLGSFAVYLGTKRGLNSHKK</sequence>
<dbReference type="EMBL" id="LO018304">
    <property type="protein sequence ID" value="CUM58486.1"/>
    <property type="molecule type" value="Genomic_DNA"/>
</dbReference>
<evidence type="ECO:0000313" key="1">
    <source>
        <dbReference type="EMBL" id="CUM58486.1"/>
    </source>
</evidence>
<protein>
    <recommendedName>
        <fullName evidence="2">DUF2891 domain-containing protein</fullName>
    </recommendedName>
</protein>
<dbReference type="AlphaFoldDB" id="A0A1J1JAJ4"/>
<reference evidence="1" key="1">
    <citation type="submission" date="2015-09" db="EMBL/GenBank/DDBJ databases">
        <authorList>
            <person name="Jackson K.R."/>
            <person name="Lunt B.L."/>
            <person name="Fisher J.N.B."/>
            <person name="Gardner A.V."/>
            <person name="Bailey M.E."/>
            <person name="Deus L.M."/>
            <person name="Earl A.S."/>
            <person name="Gibby P.D."/>
            <person name="Hartmann K.A."/>
            <person name="Liu J.E."/>
            <person name="Manci A.M."/>
            <person name="Nielsen D.A."/>
            <person name="Solomon M.B."/>
            <person name="Breakwell D.P."/>
            <person name="Burnett S.H."/>
            <person name="Grose J.H."/>
        </authorList>
    </citation>
    <scope>NUCLEOTIDE SEQUENCE</scope>
    <source>
        <strain evidence="1">7805</strain>
    </source>
</reference>